<evidence type="ECO:0000313" key="8">
    <source>
        <dbReference type="Proteomes" id="UP001153365"/>
    </source>
</evidence>
<protein>
    <submittedName>
        <fullName evidence="7">Magnesium transporter NIPA-domain-containing protein</fullName>
    </submittedName>
</protein>
<evidence type="ECO:0000256" key="4">
    <source>
        <dbReference type="ARBA" id="ARBA00023136"/>
    </source>
</evidence>
<dbReference type="PANTHER" id="PTHR12570:SF85">
    <property type="entry name" value="DUF803 DOMAIN MEMBRANE PROTEIN (AFU_ORTHOLOGUE AFUA_1G15880)"/>
    <property type="match status" value="1"/>
</dbReference>
<dbReference type="AlphaFoldDB" id="A0AAV0BKD1"/>
<feature type="transmembrane region" description="Helical" evidence="6">
    <location>
        <begin position="133"/>
        <end position="158"/>
    </location>
</feature>
<dbReference type="Pfam" id="PF05653">
    <property type="entry name" value="Mg_trans_NIPA"/>
    <property type="match status" value="1"/>
</dbReference>
<feature type="region of interest" description="Disordered" evidence="5">
    <location>
        <begin position="400"/>
        <end position="443"/>
    </location>
</feature>
<organism evidence="7 8">
    <name type="scientific">Phakopsora pachyrhizi</name>
    <name type="common">Asian soybean rust disease fungus</name>
    <dbReference type="NCBI Taxonomy" id="170000"/>
    <lineage>
        <taxon>Eukaryota</taxon>
        <taxon>Fungi</taxon>
        <taxon>Dikarya</taxon>
        <taxon>Basidiomycota</taxon>
        <taxon>Pucciniomycotina</taxon>
        <taxon>Pucciniomycetes</taxon>
        <taxon>Pucciniales</taxon>
        <taxon>Phakopsoraceae</taxon>
        <taxon>Phakopsora</taxon>
    </lineage>
</organism>
<dbReference type="EMBL" id="CALTRL010005836">
    <property type="protein sequence ID" value="CAH7687126.1"/>
    <property type="molecule type" value="Genomic_DNA"/>
</dbReference>
<dbReference type="GO" id="GO:0015095">
    <property type="term" value="F:magnesium ion transmembrane transporter activity"/>
    <property type="evidence" value="ECO:0007669"/>
    <property type="project" value="InterPro"/>
</dbReference>
<feature type="compositionally biased region" description="Low complexity" evidence="5">
    <location>
        <begin position="346"/>
        <end position="362"/>
    </location>
</feature>
<accession>A0AAV0BKD1</accession>
<feature type="transmembrane region" description="Helical" evidence="6">
    <location>
        <begin position="49"/>
        <end position="68"/>
    </location>
</feature>
<evidence type="ECO:0000256" key="1">
    <source>
        <dbReference type="ARBA" id="ARBA00004141"/>
    </source>
</evidence>
<keyword evidence="3 6" id="KW-1133">Transmembrane helix</keyword>
<evidence type="ECO:0000256" key="3">
    <source>
        <dbReference type="ARBA" id="ARBA00022989"/>
    </source>
</evidence>
<sequence>MGLLEDKYIGLALAISSSIAIGTSFIITKKGLIDAADRTAGSSSKAYNYLKNPIWWAGMVTIANFAAYTFAPPILVTPLGSLSVLIGAVLASFFLKEELGRIGKIGCALCLIGSIIIVLHAPQDKEIETVDEILSYALHPGFMFYCLFVLVFSLFMIYKVAPVHGTREPTVYISICSLVGSVSVMAIKGFGVAVKLTLSGHNQLTHLPTYVFALVVAGCIVVQMNYFNKALDQFSTNVVNPIYYVFFSTATIISSLILFRGFGTQDAVNTLSLIMGFIVTFLGVYLLNICRTDPGGTANNVSSLERSLESGVIHPRMSLNGTRLSLSSDRENQLTHHPIHKSYHRSSGGLPSPSNPFGNNNSAGGGNKKSGGRRMGLYDHRNHSQDSVLFEAFPEESVGLTLMNNTSDEEEEDGNRPSSTDLNQNKTNNELRPIKTMRSKSSD</sequence>
<dbReference type="PANTHER" id="PTHR12570">
    <property type="match status" value="1"/>
</dbReference>
<gene>
    <name evidence="7" type="ORF">PPACK8108_LOCUS21866</name>
</gene>
<feature type="transmembrane region" description="Helical" evidence="6">
    <location>
        <begin position="238"/>
        <end position="259"/>
    </location>
</feature>
<evidence type="ECO:0000256" key="5">
    <source>
        <dbReference type="SAM" id="MobiDB-lite"/>
    </source>
</evidence>
<comment type="caution">
    <text evidence="7">The sequence shown here is derived from an EMBL/GenBank/DDBJ whole genome shotgun (WGS) entry which is preliminary data.</text>
</comment>
<keyword evidence="2 6" id="KW-0812">Transmembrane</keyword>
<comment type="subcellular location">
    <subcellularLocation>
        <location evidence="1">Membrane</location>
        <topology evidence="1">Multi-pass membrane protein</topology>
    </subcellularLocation>
</comment>
<proteinExistence type="predicted"/>
<evidence type="ECO:0000256" key="2">
    <source>
        <dbReference type="ARBA" id="ARBA00022692"/>
    </source>
</evidence>
<feature type="transmembrane region" description="Helical" evidence="6">
    <location>
        <begin position="271"/>
        <end position="290"/>
    </location>
</feature>
<dbReference type="InterPro" id="IPR037185">
    <property type="entry name" value="EmrE-like"/>
</dbReference>
<evidence type="ECO:0000256" key="6">
    <source>
        <dbReference type="SAM" id="Phobius"/>
    </source>
</evidence>
<feature type="transmembrane region" description="Helical" evidence="6">
    <location>
        <begin position="207"/>
        <end position="226"/>
    </location>
</feature>
<feature type="compositionally biased region" description="Polar residues" evidence="5">
    <location>
        <begin position="416"/>
        <end position="430"/>
    </location>
</feature>
<evidence type="ECO:0000313" key="7">
    <source>
        <dbReference type="EMBL" id="CAH7687126.1"/>
    </source>
</evidence>
<feature type="transmembrane region" description="Helical" evidence="6">
    <location>
        <begin position="74"/>
        <end position="95"/>
    </location>
</feature>
<feature type="transmembrane region" description="Helical" evidence="6">
    <location>
        <begin position="170"/>
        <end position="187"/>
    </location>
</feature>
<feature type="transmembrane region" description="Helical" evidence="6">
    <location>
        <begin position="6"/>
        <end position="28"/>
    </location>
</feature>
<name>A0AAV0BKD1_PHAPC</name>
<dbReference type="Proteomes" id="UP001153365">
    <property type="component" value="Unassembled WGS sequence"/>
</dbReference>
<reference evidence="7" key="1">
    <citation type="submission" date="2022-06" db="EMBL/GenBank/DDBJ databases">
        <authorList>
            <consortium name="SYNGENTA / RWTH Aachen University"/>
        </authorList>
    </citation>
    <scope>NUCLEOTIDE SEQUENCE</scope>
</reference>
<dbReference type="GO" id="GO:0016020">
    <property type="term" value="C:membrane"/>
    <property type="evidence" value="ECO:0007669"/>
    <property type="project" value="UniProtKB-SubCell"/>
</dbReference>
<feature type="transmembrane region" description="Helical" evidence="6">
    <location>
        <begin position="102"/>
        <end position="121"/>
    </location>
</feature>
<dbReference type="SUPFAM" id="SSF103481">
    <property type="entry name" value="Multidrug resistance efflux transporter EmrE"/>
    <property type="match status" value="1"/>
</dbReference>
<dbReference type="InterPro" id="IPR008521">
    <property type="entry name" value="Mg_trans_NIPA"/>
</dbReference>
<keyword evidence="8" id="KW-1185">Reference proteome</keyword>
<keyword evidence="4 6" id="KW-0472">Membrane</keyword>
<feature type="region of interest" description="Disordered" evidence="5">
    <location>
        <begin position="340"/>
        <end position="379"/>
    </location>
</feature>